<gene>
    <name evidence="9" type="ORF">SCHPADRAFT_206038</name>
</gene>
<comment type="similarity">
    <text evidence="1 8">Belongs to the beta-class carbonic anhydrase family.</text>
</comment>
<evidence type="ECO:0000256" key="7">
    <source>
        <dbReference type="PIRSR" id="PIRSR601765-1"/>
    </source>
</evidence>
<dbReference type="SUPFAM" id="SSF53056">
    <property type="entry name" value="beta-carbonic anhydrase, cab"/>
    <property type="match status" value="1"/>
</dbReference>
<dbReference type="Gene3D" id="3.40.1050.10">
    <property type="entry name" value="Carbonic anhydrase"/>
    <property type="match status" value="1"/>
</dbReference>
<evidence type="ECO:0000256" key="3">
    <source>
        <dbReference type="ARBA" id="ARBA00022723"/>
    </source>
</evidence>
<keyword evidence="4 7" id="KW-0862">Zinc</keyword>
<keyword evidence="5 8" id="KW-0456">Lyase</keyword>
<dbReference type="OrthoDB" id="10248475at2759"/>
<protein>
    <recommendedName>
        <fullName evidence="2 8">Carbonic anhydrase</fullName>
        <ecNumber evidence="2 8">4.2.1.1</ecNumber>
    </recommendedName>
    <alternativeName>
        <fullName evidence="8">Carbonate dehydratase</fullName>
    </alternativeName>
</protein>
<dbReference type="InterPro" id="IPR001765">
    <property type="entry name" value="Carbonic_anhydrase"/>
</dbReference>
<evidence type="ECO:0000256" key="2">
    <source>
        <dbReference type="ARBA" id="ARBA00012925"/>
    </source>
</evidence>
<dbReference type="STRING" id="27342.A0A0H2RX07"/>
<dbReference type="GO" id="GO:0004089">
    <property type="term" value="F:carbonate dehydratase activity"/>
    <property type="evidence" value="ECO:0007669"/>
    <property type="project" value="UniProtKB-UniRule"/>
</dbReference>
<dbReference type="PANTHER" id="PTHR11002:SF76">
    <property type="entry name" value="CARBONIC ANHYDRASE"/>
    <property type="match status" value="1"/>
</dbReference>
<comment type="catalytic activity">
    <reaction evidence="6 8">
        <text>hydrogencarbonate + H(+) = CO2 + H2O</text>
        <dbReference type="Rhea" id="RHEA:10748"/>
        <dbReference type="ChEBI" id="CHEBI:15377"/>
        <dbReference type="ChEBI" id="CHEBI:15378"/>
        <dbReference type="ChEBI" id="CHEBI:16526"/>
        <dbReference type="ChEBI" id="CHEBI:17544"/>
        <dbReference type="EC" id="4.2.1.1"/>
    </reaction>
</comment>
<evidence type="ECO:0000256" key="5">
    <source>
        <dbReference type="ARBA" id="ARBA00023239"/>
    </source>
</evidence>
<dbReference type="GO" id="GO:0008270">
    <property type="term" value="F:zinc ion binding"/>
    <property type="evidence" value="ECO:0007669"/>
    <property type="project" value="UniProtKB-UniRule"/>
</dbReference>
<accession>A0A0H2RX07</accession>
<dbReference type="GO" id="GO:0034599">
    <property type="term" value="P:cellular response to oxidative stress"/>
    <property type="evidence" value="ECO:0007669"/>
    <property type="project" value="TreeGrafter"/>
</dbReference>
<proteinExistence type="inferred from homology"/>
<dbReference type="Proteomes" id="UP000053477">
    <property type="component" value="Unassembled WGS sequence"/>
</dbReference>
<evidence type="ECO:0000256" key="8">
    <source>
        <dbReference type="RuleBase" id="RU003956"/>
    </source>
</evidence>
<feature type="binding site" evidence="7">
    <location>
        <position position="106"/>
    </location>
    <ligand>
        <name>Zn(2+)</name>
        <dbReference type="ChEBI" id="CHEBI:29105"/>
    </ligand>
</feature>
<dbReference type="EMBL" id="KQ085914">
    <property type="protein sequence ID" value="KLO16580.1"/>
    <property type="molecule type" value="Genomic_DNA"/>
</dbReference>
<feature type="binding site" evidence="7">
    <location>
        <position position="103"/>
    </location>
    <ligand>
        <name>Zn(2+)</name>
        <dbReference type="ChEBI" id="CHEBI:29105"/>
    </ligand>
</feature>
<organism evidence="9 10">
    <name type="scientific">Schizopora paradoxa</name>
    <dbReference type="NCBI Taxonomy" id="27342"/>
    <lineage>
        <taxon>Eukaryota</taxon>
        <taxon>Fungi</taxon>
        <taxon>Dikarya</taxon>
        <taxon>Basidiomycota</taxon>
        <taxon>Agaricomycotina</taxon>
        <taxon>Agaricomycetes</taxon>
        <taxon>Hymenochaetales</taxon>
        <taxon>Schizoporaceae</taxon>
        <taxon>Schizopora</taxon>
    </lineage>
</organism>
<dbReference type="GO" id="GO:0071244">
    <property type="term" value="P:cellular response to carbon dioxide"/>
    <property type="evidence" value="ECO:0007669"/>
    <property type="project" value="TreeGrafter"/>
</dbReference>
<comment type="cofactor">
    <cofactor evidence="7">
        <name>Zn(2+)</name>
        <dbReference type="ChEBI" id="CHEBI:29105"/>
    </cofactor>
    <text evidence="7">Binds 1 zinc ion per subunit.</text>
</comment>
<dbReference type="InterPro" id="IPR036874">
    <property type="entry name" value="Carbonic_anhydrase_sf"/>
</dbReference>
<feature type="binding site" evidence="7">
    <location>
        <position position="38"/>
    </location>
    <ligand>
        <name>Zn(2+)</name>
        <dbReference type="ChEBI" id="CHEBI:29105"/>
    </ligand>
</feature>
<keyword evidence="3 7" id="KW-0479">Metal-binding</keyword>
<dbReference type="SMART" id="SM00947">
    <property type="entry name" value="Pro_CA"/>
    <property type="match status" value="1"/>
</dbReference>
<name>A0A0H2RX07_9AGAM</name>
<evidence type="ECO:0000256" key="4">
    <source>
        <dbReference type="ARBA" id="ARBA00022833"/>
    </source>
</evidence>
<reference evidence="9 10" key="1">
    <citation type="submission" date="2015-04" db="EMBL/GenBank/DDBJ databases">
        <title>Complete genome sequence of Schizopora paradoxa KUC8140, a cosmopolitan wood degrader in East Asia.</title>
        <authorList>
            <consortium name="DOE Joint Genome Institute"/>
            <person name="Min B."/>
            <person name="Park H."/>
            <person name="Jang Y."/>
            <person name="Kim J.-J."/>
            <person name="Kim K.H."/>
            <person name="Pangilinan J."/>
            <person name="Lipzen A."/>
            <person name="Riley R."/>
            <person name="Grigoriev I.V."/>
            <person name="Spatafora J.W."/>
            <person name="Choi I.-G."/>
        </authorList>
    </citation>
    <scope>NUCLEOTIDE SEQUENCE [LARGE SCALE GENOMIC DNA]</scope>
    <source>
        <strain evidence="9 10">KUC8140</strain>
    </source>
</reference>
<dbReference type="InParanoid" id="A0A0H2RX07"/>
<dbReference type="AlphaFoldDB" id="A0A0H2RX07"/>
<sequence length="213" mass="23613">MSDSDSQEVNPASLLTRNREWVSQRNQQQHPKILWIGCSDSRVAESIVTMSPPGVIFTQRNIANQFMVGDMNANAVLEYAVARNSENAKPKGLGIDHVVIVGHSGCGGVQAAMDEAEKTRDIDCFKGHAETSNLARWIGPLVELVKQHPEAEGDLDQMVDINVEEQMKNVRAALEKIGGFAKDVQVHGWVYDLESGLLRDLDQPEPEPRTVWE</sequence>
<evidence type="ECO:0000256" key="1">
    <source>
        <dbReference type="ARBA" id="ARBA00006217"/>
    </source>
</evidence>
<keyword evidence="10" id="KW-1185">Reference proteome</keyword>
<feature type="binding site" evidence="7">
    <location>
        <position position="40"/>
    </location>
    <ligand>
        <name>Zn(2+)</name>
        <dbReference type="ChEBI" id="CHEBI:29105"/>
    </ligand>
</feature>
<evidence type="ECO:0000313" key="9">
    <source>
        <dbReference type="EMBL" id="KLO16580.1"/>
    </source>
</evidence>
<comment type="function">
    <text evidence="8">Reversible hydration of carbon dioxide.</text>
</comment>
<dbReference type="EC" id="4.2.1.1" evidence="2 8"/>
<evidence type="ECO:0000313" key="10">
    <source>
        <dbReference type="Proteomes" id="UP000053477"/>
    </source>
</evidence>
<dbReference type="Pfam" id="PF00484">
    <property type="entry name" value="Pro_CA"/>
    <property type="match status" value="1"/>
</dbReference>
<evidence type="ECO:0000256" key="6">
    <source>
        <dbReference type="ARBA" id="ARBA00048348"/>
    </source>
</evidence>
<dbReference type="PANTHER" id="PTHR11002">
    <property type="entry name" value="CARBONIC ANHYDRASE"/>
    <property type="match status" value="1"/>
</dbReference>